<evidence type="ECO:0000256" key="2">
    <source>
        <dbReference type="SAM" id="MobiDB-lite"/>
    </source>
</evidence>
<dbReference type="PANTHER" id="PTHR48059">
    <property type="entry name" value="POLYGALACTURONASE INHIBITOR 1"/>
    <property type="match status" value="1"/>
</dbReference>
<keyword evidence="4" id="KW-1185">Reference proteome</keyword>
<comment type="subcellular location">
    <subcellularLocation>
        <location evidence="1">Cell envelope</location>
    </subcellularLocation>
</comment>
<dbReference type="Gene3D" id="2.180.10.10">
    <property type="entry name" value="RHS repeat-associated core"/>
    <property type="match status" value="2"/>
</dbReference>
<comment type="caution">
    <text evidence="3">The sequence shown here is derived from an EMBL/GenBank/DDBJ whole genome shotgun (WGS) entry which is preliminary data.</text>
</comment>
<dbReference type="SUPFAM" id="SSF49299">
    <property type="entry name" value="PKD domain"/>
    <property type="match status" value="1"/>
</dbReference>
<dbReference type="InterPro" id="IPR051848">
    <property type="entry name" value="PGIP"/>
</dbReference>
<dbReference type="InterPro" id="IPR032675">
    <property type="entry name" value="LRR_dom_sf"/>
</dbReference>
<dbReference type="InterPro" id="IPR036179">
    <property type="entry name" value="Ig-like_dom_sf"/>
</dbReference>
<dbReference type="Pfam" id="PF00560">
    <property type="entry name" value="LRR_1"/>
    <property type="match status" value="1"/>
</dbReference>
<dbReference type="SUPFAM" id="SSF52058">
    <property type="entry name" value="L domain-like"/>
    <property type="match status" value="1"/>
</dbReference>
<dbReference type="RefSeq" id="WP_377580930.1">
    <property type="nucleotide sequence ID" value="NZ_JBHTKA010000007.1"/>
</dbReference>
<dbReference type="EMBL" id="JBHTKA010000007">
    <property type="protein sequence ID" value="MFD1001330.1"/>
    <property type="molecule type" value="Genomic_DNA"/>
</dbReference>
<reference evidence="4" key="1">
    <citation type="journal article" date="2019" name="Int. J. Syst. Evol. Microbiol.">
        <title>The Global Catalogue of Microorganisms (GCM) 10K type strain sequencing project: providing services to taxonomists for standard genome sequencing and annotation.</title>
        <authorList>
            <consortium name="The Broad Institute Genomics Platform"/>
            <consortium name="The Broad Institute Genome Sequencing Center for Infectious Disease"/>
            <person name="Wu L."/>
            <person name="Ma J."/>
        </authorList>
    </citation>
    <scope>NUCLEOTIDE SEQUENCE [LARGE SCALE GENOMIC DNA]</scope>
    <source>
        <strain evidence="4">CCUG 58938</strain>
    </source>
</reference>
<protein>
    <submittedName>
        <fullName evidence="3">RHS repeat-associated core domain-containing protein</fullName>
    </submittedName>
</protein>
<dbReference type="Proteomes" id="UP001597112">
    <property type="component" value="Unassembled WGS sequence"/>
</dbReference>
<sequence>MTFDSVNVLKKLLLTIAGVMLHTVLLLAQPVNDSRVNALPLNLNSWASADAAYTNVGATGNGFNEVAGQGFHNVWFKFQATTNEISFHVYTGGSKGTLAGISLKLFNELGTQLFSNTYWSGPGYIQYSNLTPGSVYYISVDDPNSTPGTFTIYSSSVINNDNRTKAILIPSTHQWSSADGEFNNFNSTGESYGPGSEDAGNTHNVWFKFIAETNEIDIRVLTGGTKGTMNQIRLKFFDEAGKIIGGFGSSSAATIGTQERTYTQNLSLTPGHVYYFSIDDDNYTQGTFSLYVNDDIGYDHRLNAEVITNTTAFRSGSAAYNNIGATGAGFNTIWGVNPNVWFTFMATTNLIKINVLTGGASGTISMPFIYLYDDAGTVITSNYGNVQSTSLVPGKIYYFSVHGEAPVRQGTFTLSVSNQSCSATLEDEYSALMALYAATAGPGWTNKNGWKDANPSVRQSVTGWSGITTNSSGYVTGLVLSGNKLSGTIPAQIGNLCQLQQLTLSENTLTGEVPVQISNLQSLSYLALQNNQLSGSILDKVSNIPSMVTLYLQGNQFSGSIPSSIKNLKQLQLFHIGNNKLSGVIPPEVGQLSSLKVWEIYGNQLTGSLPAELGNLPNITALYFNRNQLSGEIPAGLSKSSTLGTLNVEFNNLSGTIPAELGNMPNLKYLIVNDNKLTGSISTDFNDFTYLRFYNNRFTFSDFLPLKQSFGGTSSNFIYYPQDLVDEAKNIRAIVGQSFTLTAAVDIDTNPQSIFQWFKLSNGYLTSYPSKVNGYTFEIPEAEMTDAGQYYYKITNPDASALTLTSRMQTVVVLNYDFKEAAELVSNPTSYITESGFYSNEGATPDGSGCDATHAASKNVWFKFQALTANVDLKLLTGGTYGTLQNGFLGLHDASGNSLACTSATGSASAIIHYNGLTPGQWYYVTVDAVTAGTFTLQFGNCLQPLPVSATADAAAVCKGNATTLRAIVSKSGNYSYQWSPATGLSNTSSAAPTATLQSTTTYTVTVTDLEDNCSASAAVTVSVNALPVISNITKQGVTCLTATDGELAFQVSGGTSPYTTTLVGGNLPAEGVVLSSYMRTDLSTGVYSISVRDANSCSATSNVTIGYGGAVFTSYCDGNVGSPGTACTLNGTTITSTSAGFTVSKSNPRGGNNYTYHVYTSSGVRVSPAEGYPGIFGTRSTISNLGADTYKIDVIYNNNSCTISTSDAGNRSLQVEPLSMLFTAKLNSNQESFTIVDGQKFDYCTLQACDNVITVTPTLGFKNQLSCTDLSGKARTFKLLKQNASGSYDVVTTITNGSFPMSVGTLIGKYKIEASLANYGCADPIFFEIEEQTPPQVTLLVSPETCAGAHDGAVEINASAHLISPVRYELYEVNGADICDRSLISDKSSAVMTGLEPGKYCVKIKDAREDAVSCKCHEFEIYSGDYQASPILLPGEKRQWPYAATTKSSLTTDHTLLTCAADVTATGGTPPYKFVWKREVQEKRAVFNSTTGLYDQVLQTVEYEIMQESNTTGISKNMELQSGKYNVYISDHCSETPLLETFVVPVPARSYSLCFRWKTGDAEDDLAPKEAPKVTTLSAIAASSISRQITDKAAECITAQLEAATEEQRQKCLSLEYLEDQVDMTYDINYFHYTLYYYDRAGQLVRTVAPNGVKAVATDRTVAPIQHTFVTSYNYNTLGQLSSQHTPDAGQSNFIYNAIGQLRFSQSAKQRDASENESGTERYSYTKYDEIGRVIEVGETTLTNAAFASLAASADVATFPATNALEKINTYYSQPANVTYQGNAQRNLLNRVSYSVVQNKNGKISTTYYSYDPHGNVEWLLQDVPGLGQLATAYEYDLISNKVLKVKFNEHRPDQFFQRYKYDEDNVLLTVETSRDGYIWDTDARYEYYAHGPLRSVGIGEDHIQKLDYVYTLQGWLKGINTPDLTANTSEGTDKLYAKDEFGMGLGYYEGDFSRQYNNVNSVFNWKTGSTFYLSSGNKDLYNGNISTWISKMGQSPNPSNMELDNTLTGHVYTYDRLNRIKSSKLNVYSGTSYTATNNYGTAYTYDANGNILSLKRNGNVSSTPTLDAMDDLTYIYNLTDNKLKQVVENSSYNEAGSEDMKPGQVADNYVYDKIGNLIEDKQQQIYIHWNISGKVSEVKPYASTSQKPHVIFTYDAQGNRIAKEVNKLPYVSGVYQRKPDNIYTTYYVRDASGNLLGVYERKNIALGGDTYRAEFTLKELPIYGSDRLGQLNAKQLLATKVFTASQVDEVTLSISDVDKKTANVNWLTLSKKTDALKVSSSTRYINTVQAHLASYSSNTQKYAAVNNVSFVGAASGNIALAEDEEGNLEVYAITTEDYWGKAGVCLVYDRFGNLMPNTNGIYAEPKSKAVIVKQPGTKNYILFTVSTAGKLNYHVIDMSQAGNGTGGALLGDIVVKNQELDAEKKSTYGRELLAIEDNIKGNTILYATRYEAPATGSGIGKKEIVRFTITDGPLVQQAAVQTTLTSLDKLGEGDLQLDPTGKRLLAVNYNKPAGWTIQREATLNLFAVTPDFDLASTNDAVQPEKTVDVTNGSLPLSADFTSDSRQLVYSQRTVTPLLPSTTAEALWSISTISAATPTIMQSGISGEVRRGRDNNIHIAQRNSTNVLAYGGATLDALTSTPASDFQLSIAGSGHLVNQVYKVYASENPYENTYVRGVGDKDYELKDHLGNVSAVVTDVKYATLSGLLLSTHATIKAYYNYYPFGMQMPKRYYPQNDVADGGYRYGFNGKEKDDSGEFGGTVYDYGFRIYNPNIAKFLSVDPLKESYPMLTPYQFASNSPIASVDLDGAEATLGLKILEKLIFGTNHLQKMEEGAVKRAIEGAKGTITGVIAAANVAHFLSNTYSPTKLATGADYSETQYFIEILTALGTESAQNMIDDYEDLITRAAEGDDEAIGALVFELGMLAQELDELRHLKALKNLRKLIDNWEIDPEVLNSGFPKLRKVNSDVAKLKELGLENVSLRGKSYNAGKKKLEEAGFKYVETTETGRRKFIHPEKKTEVFYDGTSKSLVGRQDPHWHIKDKHGRKYGATGLPAERDKFGGHIPSDKGNGQF</sequence>
<gene>
    <name evidence="3" type="ORF">ACFQ21_18515</name>
</gene>
<accession>A0ABW3K5M9</accession>
<dbReference type="InterPro" id="IPR013783">
    <property type="entry name" value="Ig-like_fold"/>
</dbReference>
<dbReference type="InterPro" id="IPR001611">
    <property type="entry name" value="Leu-rich_rpt"/>
</dbReference>
<dbReference type="Gene3D" id="2.60.40.10">
    <property type="entry name" value="Immunoglobulins"/>
    <property type="match status" value="2"/>
</dbReference>
<dbReference type="Pfam" id="PF13855">
    <property type="entry name" value="LRR_8"/>
    <property type="match status" value="1"/>
</dbReference>
<dbReference type="Gene3D" id="3.80.10.10">
    <property type="entry name" value="Ribonuclease Inhibitor"/>
    <property type="match status" value="2"/>
</dbReference>
<dbReference type="PANTHER" id="PTHR48059:SF30">
    <property type="entry name" value="OS06G0587000 PROTEIN"/>
    <property type="match status" value="1"/>
</dbReference>
<dbReference type="NCBIfam" id="TIGR03696">
    <property type="entry name" value="Rhs_assc_core"/>
    <property type="match status" value="1"/>
</dbReference>
<dbReference type="SUPFAM" id="SSF48726">
    <property type="entry name" value="Immunoglobulin"/>
    <property type="match status" value="1"/>
</dbReference>
<name>A0ABW3K5M9_9BACT</name>
<proteinExistence type="predicted"/>
<evidence type="ECO:0000313" key="3">
    <source>
        <dbReference type="EMBL" id="MFD1001330.1"/>
    </source>
</evidence>
<evidence type="ECO:0000256" key="1">
    <source>
        <dbReference type="ARBA" id="ARBA00004196"/>
    </source>
</evidence>
<dbReference type="InterPro" id="IPR035986">
    <property type="entry name" value="PKD_dom_sf"/>
</dbReference>
<feature type="region of interest" description="Disordered" evidence="2">
    <location>
        <begin position="3038"/>
        <end position="3074"/>
    </location>
</feature>
<organism evidence="3 4">
    <name type="scientific">Ohtaekwangia kribbensis</name>
    <dbReference type="NCBI Taxonomy" id="688913"/>
    <lineage>
        <taxon>Bacteria</taxon>
        <taxon>Pseudomonadati</taxon>
        <taxon>Bacteroidota</taxon>
        <taxon>Cytophagia</taxon>
        <taxon>Cytophagales</taxon>
        <taxon>Fulvivirgaceae</taxon>
        <taxon>Ohtaekwangia</taxon>
    </lineage>
</organism>
<dbReference type="InterPro" id="IPR022385">
    <property type="entry name" value="Rhs_assc_core"/>
</dbReference>
<evidence type="ECO:0000313" key="4">
    <source>
        <dbReference type="Proteomes" id="UP001597112"/>
    </source>
</evidence>